<dbReference type="InterPro" id="IPR028098">
    <property type="entry name" value="Glyco_trans_4-like_N"/>
</dbReference>
<dbReference type="Proteomes" id="UP001409585">
    <property type="component" value="Unassembled WGS sequence"/>
</dbReference>
<dbReference type="CDD" id="cd03801">
    <property type="entry name" value="GT4_PimA-like"/>
    <property type="match status" value="1"/>
</dbReference>
<organism evidence="3 4">
    <name type="scientific">Halioxenophilus aromaticivorans</name>
    <dbReference type="NCBI Taxonomy" id="1306992"/>
    <lineage>
        <taxon>Bacteria</taxon>
        <taxon>Pseudomonadati</taxon>
        <taxon>Pseudomonadota</taxon>
        <taxon>Gammaproteobacteria</taxon>
        <taxon>Alteromonadales</taxon>
        <taxon>Alteromonadaceae</taxon>
        <taxon>Halioxenophilus</taxon>
    </lineage>
</organism>
<evidence type="ECO:0000259" key="1">
    <source>
        <dbReference type="Pfam" id="PF00534"/>
    </source>
</evidence>
<evidence type="ECO:0000313" key="3">
    <source>
        <dbReference type="EMBL" id="GAA4939897.1"/>
    </source>
</evidence>
<sequence>MSSEKQPRLLSLNSYHYKRGGSDAVYFEHDALFRAKGWDTGFFSMHHPSNESTPWDKYFVDEIEFGSDYGVVDKLKMAGKIIYSTEANAKLQTLIDNWRPDVAHAHCIYHHLSPSVLRLLKSNGIPTVMTAHDLKLACPAYKMLNSNGICEKCKGGNLLHVAKNRCLHGSLVVSSLVMIESMVHKSLRLYKNNLDKIVVPSRFFGEKLQEWGWDANQLVYIPNYVDASAYEPVYEPGEYLLYFGRLAPEKGLATLLRANATAGTTLKLVGTGPEEENLKQLAAEVGGNVEFLGFCNKETLWPIVKGSRAVVLPSEWYENAPMSLLEANGLGKIVVGARIGGIPEMIEHDSTGYLFESGNQEQLAEVLSQLKTMPDSKLMTMGRAARANVAENFTIERYAAAMEELYASLGVATALPAAS</sequence>
<evidence type="ECO:0000313" key="4">
    <source>
        <dbReference type="Proteomes" id="UP001409585"/>
    </source>
</evidence>
<dbReference type="GO" id="GO:0016757">
    <property type="term" value="F:glycosyltransferase activity"/>
    <property type="evidence" value="ECO:0007669"/>
    <property type="project" value="InterPro"/>
</dbReference>
<dbReference type="Pfam" id="PF00534">
    <property type="entry name" value="Glycos_transf_1"/>
    <property type="match status" value="1"/>
</dbReference>
<accession>A0AAV3U1H3</accession>
<keyword evidence="4" id="KW-1185">Reference proteome</keyword>
<proteinExistence type="predicted"/>
<dbReference type="InterPro" id="IPR050194">
    <property type="entry name" value="Glycosyltransferase_grp1"/>
</dbReference>
<dbReference type="EMBL" id="BAABLX010000009">
    <property type="protein sequence ID" value="GAA4939897.1"/>
    <property type="molecule type" value="Genomic_DNA"/>
</dbReference>
<gene>
    <name evidence="3" type="ORF">GCM10025791_17730</name>
</gene>
<reference evidence="4" key="1">
    <citation type="journal article" date="2019" name="Int. J. Syst. Evol. Microbiol.">
        <title>The Global Catalogue of Microorganisms (GCM) 10K type strain sequencing project: providing services to taxonomists for standard genome sequencing and annotation.</title>
        <authorList>
            <consortium name="The Broad Institute Genomics Platform"/>
            <consortium name="The Broad Institute Genome Sequencing Center for Infectious Disease"/>
            <person name="Wu L."/>
            <person name="Ma J."/>
        </authorList>
    </citation>
    <scope>NUCLEOTIDE SEQUENCE [LARGE SCALE GENOMIC DNA]</scope>
    <source>
        <strain evidence="4">JCM 19134</strain>
    </source>
</reference>
<dbReference type="PANTHER" id="PTHR45947:SF13">
    <property type="entry name" value="TRANSFERASE"/>
    <property type="match status" value="1"/>
</dbReference>
<dbReference type="InterPro" id="IPR001296">
    <property type="entry name" value="Glyco_trans_1"/>
</dbReference>
<dbReference type="AlphaFoldDB" id="A0AAV3U1H3"/>
<dbReference type="RefSeq" id="WP_345420304.1">
    <property type="nucleotide sequence ID" value="NZ_AP031496.1"/>
</dbReference>
<protein>
    <submittedName>
        <fullName evidence="3">Glycosyltransferase family 4 protein</fullName>
    </submittedName>
</protein>
<feature type="domain" description="Glycosyltransferase subfamily 4-like N-terminal" evidence="2">
    <location>
        <begin position="80"/>
        <end position="227"/>
    </location>
</feature>
<dbReference type="PANTHER" id="PTHR45947">
    <property type="entry name" value="SULFOQUINOVOSYL TRANSFERASE SQD2"/>
    <property type="match status" value="1"/>
</dbReference>
<feature type="domain" description="Glycosyl transferase family 1" evidence="1">
    <location>
        <begin position="234"/>
        <end position="386"/>
    </location>
</feature>
<dbReference type="SUPFAM" id="SSF53756">
    <property type="entry name" value="UDP-Glycosyltransferase/glycogen phosphorylase"/>
    <property type="match status" value="1"/>
</dbReference>
<name>A0AAV3U1H3_9ALTE</name>
<dbReference type="Gene3D" id="3.40.50.2000">
    <property type="entry name" value="Glycogen Phosphorylase B"/>
    <property type="match status" value="2"/>
</dbReference>
<dbReference type="Pfam" id="PF13439">
    <property type="entry name" value="Glyco_transf_4"/>
    <property type="match status" value="1"/>
</dbReference>
<comment type="caution">
    <text evidence="3">The sequence shown here is derived from an EMBL/GenBank/DDBJ whole genome shotgun (WGS) entry which is preliminary data.</text>
</comment>
<evidence type="ECO:0000259" key="2">
    <source>
        <dbReference type="Pfam" id="PF13439"/>
    </source>
</evidence>